<feature type="compositionally biased region" description="Basic and acidic residues" evidence="1">
    <location>
        <begin position="8"/>
        <end position="17"/>
    </location>
</feature>
<organism evidence="2 3">
    <name type="scientific">Apiospora phragmitis</name>
    <dbReference type="NCBI Taxonomy" id="2905665"/>
    <lineage>
        <taxon>Eukaryota</taxon>
        <taxon>Fungi</taxon>
        <taxon>Dikarya</taxon>
        <taxon>Ascomycota</taxon>
        <taxon>Pezizomycotina</taxon>
        <taxon>Sordariomycetes</taxon>
        <taxon>Xylariomycetidae</taxon>
        <taxon>Amphisphaeriales</taxon>
        <taxon>Apiosporaceae</taxon>
        <taxon>Apiospora</taxon>
    </lineage>
</organism>
<accession>A0ABR1SUB2</accession>
<dbReference type="GeneID" id="92099159"/>
<gene>
    <name evidence="2" type="ORF">PG994_014687</name>
</gene>
<sequence>MASRRSAAGKERQRSAVDNDSSSRLPSASAFAVAADISSRPLQTPYSNVRSSVLASPPVPATATTSASPRQNLYKLPSSPTHYFHIICTLAASLTPPPLPRYLCDFVERTAQIDQDTQHWNPPSPFLPATDKNQ</sequence>
<dbReference type="RefSeq" id="XP_066707772.1">
    <property type="nucleotide sequence ID" value="XM_066866096.1"/>
</dbReference>
<reference evidence="2 3" key="1">
    <citation type="submission" date="2023-01" db="EMBL/GenBank/DDBJ databases">
        <title>Analysis of 21 Apiospora genomes using comparative genomics revels a genus with tremendous synthesis potential of carbohydrate active enzymes and secondary metabolites.</title>
        <authorList>
            <person name="Sorensen T."/>
        </authorList>
    </citation>
    <scope>NUCLEOTIDE SEQUENCE [LARGE SCALE GENOMIC DNA]</scope>
    <source>
        <strain evidence="2 3">CBS 135458</strain>
    </source>
</reference>
<evidence type="ECO:0000313" key="3">
    <source>
        <dbReference type="Proteomes" id="UP001480595"/>
    </source>
</evidence>
<dbReference type="EMBL" id="JAQQWL010000016">
    <property type="protein sequence ID" value="KAK8037920.1"/>
    <property type="molecule type" value="Genomic_DNA"/>
</dbReference>
<dbReference type="Proteomes" id="UP001480595">
    <property type="component" value="Unassembled WGS sequence"/>
</dbReference>
<feature type="region of interest" description="Disordered" evidence="1">
    <location>
        <begin position="1"/>
        <end position="26"/>
    </location>
</feature>
<feature type="region of interest" description="Disordered" evidence="1">
    <location>
        <begin position="115"/>
        <end position="134"/>
    </location>
</feature>
<evidence type="ECO:0000256" key="1">
    <source>
        <dbReference type="SAM" id="MobiDB-lite"/>
    </source>
</evidence>
<comment type="caution">
    <text evidence="2">The sequence shown here is derived from an EMBL/GenBank/DDBJ whole genome shotgun (WGS) entry which is preliminary data.</text>
</comment>
<keyword evidence="3" id="KW-1185">Reference proteome</keyword>
<proteinExistence type="predicted"/>
<evidence type="ECO:0000313" key="2">
    <source>
        <dbReference type="EMBL" id="KAK8037920.1"/>
    </source>
</evidence>
<protein>
    <submittedName>
        <fullName evidence="2">Uncharacterized protein</fullName>
    </submittedName>
</protein>
<feature type="region of interest" description="Disordered" evidence="1">
    <location>
        <begin position="46"/>
        <end position="72"/>
    </location>
</feature>
<name>A0ABR1SUB2_9PEZI</name>
<feature type="compositionally biased region" description="Polar residues" evidence="1">
    <location>
        <begin position="62"/>
        <end position="71"/>
    </location>
</feature>